<gene>
    <name evidence="3" type="ORF">HGR_10255</name>
</gene>
<evidence type="ECO:0000313" key="3">
    <source>
        <dbReference type="EMBL" id="EGI76667.1"/>
    </source>
</evidence>
<feature type="domain" description="DUF1468" evidence="2">
    <location>
        <begin position="21"/>
        <end position="166"/>
    </location>
</feature>
<evidence type="ECO:0000313" key="4">
    <source>
        <dbReference type="Proteomes" id="UP000016368"/>
    </source>
</evidence>
<comment type="caution">
    <text evidence="3">The sequence shown here is derived from an EMBL/GenBank/DDBJ whole genome shotgun (WGS) entry which is preliminary data.</text>
</comment>
<name>F3KUB7_9BURK</name>
<keyword evidence="1" id="KW-1133">Transmembrane helix</keyword>
<dbReference type="OrthoDB" id="8900445at2"/>
<feature type="transmembrane region" description="Helical" evidence="1">
    <location>
        <begin position="141"/>
        <end position="164"/>
    </location>
</feature>
<keyword evidence="1" id="KW-0812">Transmembrane</keyword>
<dbReference type="RefSeq" id="WP_006298117.1">
    <property type="nucleotide sequence ID" value="NZ_AEGR01000060.1"/>
</dbReference>
<dbReference type="STRING" id="887062.HGR_10255"/>
<dbReference type="Pfam" id="PF07331">
    <property type="entry name" value="TctB"/>
    <property type="match status" value="1"/>
</dbReference>
<protein>
    <recommendedName>
        <fullName evidence="2">DUF1468 domain-containing protein</fullName>
    </recommendedName>
</protein>
<keyword evidence="4" id="KW-1185">Reference proteome</keyword>
<feature type="transmembrane region" description="Helical" evidence="1">
    <location>
        <begin position="49"/>
        <end position="69"/>
    </location>
</feature>
<accession>F3KUB7</accession>
<sequence>MSASTRTSHGAQRRARFTPFLLALLLVGLAAAAAWQVTAIPESMIQMAVGPVLVPGVVVGMLVVLALAYGWSAWRGHQVDDSQIEDHEPLPGGDRRLLFLLGGGVLFMALVQALGFIIPAALCGMGVARAFDAPVIGRSAWRSALICLGIAAFFWFVLAFLLGVGLGPAFSWSWTDLAANAVAA</sequence>
<dbReference type="EMBL" id="AEGR01000060">
    <property type="protein sequence ID" value="EGI76667.1"/>
    <property type="molecule type" value="Genomic_DNA"/>
</dbReference>
<proteinExistence type="predicted"/>
<evidence type="ECO:0000256" key="1">
    <source>
        <dbReference type="SAM" id="Phobius"/>
    </source>
</evidence>
<dbReference type="eggNOG" id="ENOG5033386">
    <property type="taxonomic scope" value="Bacteria"/>
</dbReference>
<organism evidence="3 4">
    <name type="scientific">Hylemonella gracilis ATCC 19624</name>
    <dbReference type="NCBI Taxonomy" id="887062"/>
    <lineage>
        <taxon>Bacteria</taxon>
        <taxon>Pseudomonadati</taxon>
        <taxon>Pseudomonadota</taxon>
        <taxon>Betaproteobacteria</taxon>
        <taxon>Burkholderiales</taxon>
        <taxon>Comamonadaceae</taxon>
        <taxon>Hylemonella</taxon>
    </lineage>
</organism>
<dbReference type="Proteomes" id="UP000016368">
    <property type="component" value="Unassembled WGS sequence"/>
</dbReference>
<keyword evidence="1" id="KW-0472">Membrane</keyword>
<evidence type="ECO:0000259" key="2">
    <source>
        <dbReference type="Pfam" id="PF07331"/>
    </source>
</evidence>
<dbReference type="AlphaFoldDB" id="F3KUB7"/>
<dbReference type="InterPro" id="IPR009936">
    <property type="entry name" value="DUF1468"/>
</dbReference>
<feature type="transmembrane region" description="Helical" evidence="1">
    <location>
        <begin position="97"/>
        <end position="121"/>
    </location>
</feature>
<reference evidence="3 4" key="1">
    <citation type="journal article" date="2011" name="EMBO J.">
        <title>Structural diversity of bacterial flagellar motors.</title>
        <authorList>
            <person name="Chen S."/>
            <person name="Beeby M."/>
            <person name="Murphy G.E."/>
            <person name="Leadbetter J.R."/>
            <person name="Hendrixson D.R."/>
            <person name="Briegel A."/>
            <person name="Li Z."/>
            <person name="Shi J."/>
            <person name="Tocheva E.I."/>
            <person name="Muller A."/>
            <person name="Dobro M.J."/>
            <person name="Jensen G.J."/>
        </authorList>
    </citation>
    <scope>NUCLEOTIDE SEQUENCE [LARGE SCALE GENOMIC DNA]</scope>
    <source>
        <strain evidence="3 4">ATCC 19624</strain>
    </source>
</reference>